<dbReference type="SUPFAM" id="SSF49785">
    <property type="entry name" value="Galactose-binding domain-like"/>
    <property type="match status" value="2"/>
</dbReference>
<dbReference type="KEGG" id="elut:CKA38_07280"/>
<gene>
    <name evidence="4" type="ORF">CKA38_07280</name>
</gene>
<feature type="domain" description="F5/8 type C" evidence="3">
    <location>
        <begin position="252"/>
        <end position="337"/>
    </location>
</feature>
<evidence type="ECO:0000256" key="2">
    <source>
        <dbReference type="SAM" id="SignalP"/>
    </source>
</evidence>
<dbReference type="RefSeq" id="WP_108824881.1">
    <property type="nucleotide sequence ID" value="NZ_CP023004.1"/>
</dbReference>
<dbReference type="EMBL" id="CP023004">
    <property type="protein sequence ID" value="AWI09067.1"/>
    <property type="molecule type" value="Genomic_DNA"/>
</dbReference>
<protein>
    <recommendedName>
        <fullName evidence="3">F5/8 type C domain-containing protein</fullName>
    </recommendedName>
</protein>
<evidence type="ECO:0000256" key="1">
    <source>
        <dbReference type="SAM" id="MobiDB-lite"/>
    </source>
</evidence>
<feature type="region of interest" description="Disordered" evidence="1">
    <location>
        <begin position="181"/>
        <end position="207"/>
    </location>
</feature>
<dbReference type="AlphaFoldDB" id="A0A2U8E2H1"/>
<dbReference type="InterPro" id="IPR008979">
    <property type="entry name" value="Galactose-bd-like_sf"/>
</dbReference>
<evidence type="ECO:0000313" key="5">
    <source>
        <dbReference type="Proteomes" id="UP000244896"/>
    </source>
</evidence>
<feature type="signal peptide" evidence="2">
    <location>
        <begin position="1"/>
        <end position="23"/>
    </location>
</feature>
<feature type="chain" id="PRO_5016155704" description="F5/8 type C domain-containing protein" evidence="2">
    <location>
        <begin position="24"/>
        <end position="359"/>
    </location>
</feature>
<feature type="domain" description="F5/8 type C" evidence="3">
    <location>
        <begin position="64"/>
        <end position="158"/>
    </location>
</feature>
<proteinExistence type="predicted"/>
<dbReference type="OrthoDB" id="186847at2"/>
<accession>A0A2U8E2H1</accession>
<organism evidence="4 5">
    <name type="scientific">Ereboglobus luteus</name>
    <dbReference type="NCBI Taxonomy" id="1796921"/>
    <lineage>
        <taxon>Bacteria</taxon>
        <taxon>Pseudomonadati</taxon>
        <taxon>Verrucomicrobiota</taxon>
        <taxon>Opitutia</taxon>
        <taxon>Opitutales</taxon>
        <taxon>Opitutaceae</taxon>
        <taxon>Ereboglobus</taxon>
    </lineage>
</organism>
<name>A0A2U8E2H1_9BACT</name>
<evidence type="ECO:0000259" key="3">
    <source>
        <dbReference type="Pfam" id="PF00754"/>
    </source>
</evidence>
<sequence>MTHRLRRSLTVSLALLACAFANAAITPDQLPKNLGPNLALGKPYFSSDTNKHGWDPGLTNGSWVTDKANTYASGNTNEFPKGVVIDLEKTQVISAVFVGTPNFGSTKTVVIATSENGKKYKDVGSHDFEMGKNDNHLYQFKPVKARYVRLTFTGNHSEKAGAYSPAFCFITEVEVFGTAGGPTQSGLAADQKPPPPKADPKKELRPGRLPSGLVMNLALGKPHTCDAPNTTGWDTGINDGLWAMRRGATFATNPANKFPKNVTIDLNTTAKLTHVRVGVPNFGSTKTIAVSVSYDGVNYTEVGRHDFPLGQAEVKLFEFTPTLARHVRLTYLGNHTEKKGFNPTYCFTTEVEAYAQTER</sequence>
<dbReference type="Proteomes" id="UP000244896">
    <property type="component" value="Chromosome"/>
</dbReference>
<dbReference type="Pfam" id="PF00754">
    <property type="entry name" value="F5_F8_type_C"/>
    <property type="match status" value="2"/>
</dbReference>
<dbReference type="Gene3D" id="2.60.120.260">
    <property type="entry name" value="Galactose-binding domain-like"/>
    <property type="match status" value="2"/>
</dbReference>
<dbReference type="PROSITE" id="PS51257">
    <property type="entry name" value="PROKAR_LIPOPROTEIN"/>
    <property type="match status" value="1"/>
</dbReference>
<evidence type="ECO:0000313" key="4">
    <source>
        <dbReference type="EMBL" id="AWI09067.1"/>
    </source>
</evidence>
<keyword evidence="5" id="KW-1185">Reference proteome</keyword>
<dbReference type="InterPro" id="IPR000421">
    <property type="entry name" value="FA58C"/>
</dbReference>
<reference evidence="4 5" key="1">
    <citation type="journal article" date="2018" name="Syst. Appl. Microbiol.">
        <title>Ereboglobus luteus gen. nov. sp. nov. from cockroach guts, and new insights into the oxygen relationship of the genera Opitutus and Didymococcus (Verrucomicrobia: Opitutaceae).</title>
        <authorList>
            <person name="Tegtmeier D."/>
            <person name="Belitz A."/>
            <person name="Radek R."/>
            <person name="Heimerl T."/>
            <person name="Brune A."/>
        </authorList>
    </citation>
    <scope>NUCLEOTIDE SEQUENCE [LARGE SCALE GENOMIC DNA]</scope>
    <source>
        <strain evidence="4 5">Ho45</strain>
    </source>
</reference>
<keyword evidence="2" id="KW-0732">Signal</keyword>